<feature type="transmembrane region" description="Helical" evidence="6">
    <location>
        <begin position="429"/>
        <end position="451"/>
    </location>
</feature>
<evidence type="ECO:0000256" key="2">
    <source>
        <dbReference type="ARBA" id="ARBA00022475"/>
    </source>
</evidence>
<comment type="subcellular location">
    <subcellularLocation>
        <location evidence="1">Cell membrane</location>
        <topology evidence="1">Multi-pass membrane protein</topology>
    </subcellularLocation>
</comment>
<feature type="domain" description="ABC3 transporter permease C-terminal" evidence="7">
    <location>
        <begin position="766"/>
        <end position="875"/>
    </location>
</feature>
<protein>
    <submittedName>
        <fullName evidence="9">ABC transporter permease</fullName>
    </submittedName>
</protein>
<dbReference type="InterPro" id="IPR047699">
    <property type="entry name" value="Permease_put_prefix"/>
</dbReference>
<proteinExistence type="predicted"/>
<dbReference type="GO" id="GO:0005886">
    <property type="term" value="C:plasma membrane"/>
    <property type="evidence" value="ECO:0007669"/>
    <property type="project" value="UniProtKB-SubCell"/>
</dbReference>
<dbReference type="PANTHER" id="PTHR30572">
    <property type="entry name" value="MEMBRANE COMPONENT OF TRANSPORTER-RELATED"/>
    <property type="match status" value="1"/>
</dbReference>
<dbReference type="AlphaFoldDB" id="A0AA49GQC7"/>
<evidence type="ECO:0000256" key="5">
    <source>
        <dbReference type="ARBA" id="ARBA00023136"/>
    </source>
</evidence>
<accession>A0AA49GQC7</accession>
<reference evidence="9" key="2">
    <citation type="journal article" date="2024" name="Antonie Van Leeuwenhoek">
        <title>Roseihalotalea indica gen. nov., sp. nov., a halophilic Bacteroidetes from mesopelagic Southwest Indian Ocean with higher carbohydrate metabolic potential.</title>
        <authorList>
            <person name="Chen B."/>
            <person name="Zhang M."/>
            <person name="Lin D."/>
            <person name="Ye J."/>
            <person name="Tang K."/>
        </authorList>
    </citation>
    <scope>NUCLEOTIDE SEQUENCE</scope>
    <source>
        <strain evidence="9">TK19036</strain>
    </source>
</reference>
<gene>
    <name evidence="9" type="ORF">K4G66_07430</name>
</gene>
<feature type="transmembrane region" description="Helical" evidence="6">
    <location>
        <begin position="97"/>
        <end position="117"/>
    </location>
</feature>
<dbReference type="NCBIfam" id="NF038404">
    <property type="entry name" value="perm_prefix_2"/>
    <property type="match status" value="1"/>
</dbReference>
<feature type="domain" description="MacB-like periplasmic core" evidence="8">
    <location>
        <begin position="96"/>
        <end position="323"/>
    </location>
</feature>
<dbReference type="EMBL" id="CP120682">
    <property type="protein sequence ID" value="WKN38533.1"/>
    <property type="molecule type" value="Genomic_DNA"/>
</dbReference>
<dbReference type="InterPro" id="IPR025857">
    <property type="entry name" value="MacB_PCD"/>
</dbReference>
<organism evidence="9">
    <name type="scientific">Roseihalotalea indica</name>
    <dbReference type="NCBI Taxonomy" id="2867963"/>
    <lineage>
        <taxon>Bacteria</taxon>
        <taxon>Pseudomonadati</taxon>
        <taxon>Bacteroidota</taxon>
        <taxon>Cytophagia</taxon>
        <taxon>Cytophagales</taxon>
        <taxon>Catalimonadaceae</taxon>
        <taxon>Roseihalotalea</taxon>
    </lineage>
</organism>
<feature type="transmembrane region" description="Helical" evidence="6">
    <location>
        <begin position="471"/>
        <end position="495"/>
    </location>
</feature>
<feature type="domain" description="ABC3 transporter permease C-terminal" evidence="7">
    <location>
        <begin position="384"/>
        <end position="499"/>
    </location>
</feature>
<feature type="transmembrane region" description="Helical" evidence="6">
    <location>
        <begin position="846"/>
        <end position="867"/>
    </location>
</feature>
<feature type="transmembrane region" description="Helical" evidence="6">
    <location>
        <begin position="520"/>
        <end position="540"/>
    </location>
</feature>
<dbReference type="InterPro" id="IPR003838">
    <property type="entry name" value="ABC3_permease_C"/>
</dbReference>
<evidence type="ECO:0000259" key="8">
    <source>
        <dbReference type="Pfam" id="PF12704"/>
    </source>
</evidence>
<name>A0AA49GQC7_9BACT</name>
<dbReference type="InterPro" id="IPR050250">
    <property type="entry name" value="Macrolide_Exporter_MacB"/>
</dbReference>
<reference evidence="9" key="1">
    <citation type="journal article" date="2023" name="Comput. Struct. Biotechnol. J.">
        <title>Discovery of a novel marine Bacteroidetes with a rich repertoire of carbohydrate-active enzymes.</title>
        <authorList>
            <person name="Chen B."/>
            <person name="Liu G."/>
            <person name="Chen Q."/>
            <person name="Wang H."/>
            <person name="Liu L."/>
            <person name="Tang K."/>
        </authorList>
    </citation>
    <scope>NUCLEOTIDE SEQUENCE</scope>
    <source>
        <strain evidence="9">TK19036</strain>
    </source>
</reference>
<dbReference type="Pfam" id="PF12704">
    <property type="entry name" value="MacB_PCD"/>
    <property type="match status" value="2"/>
</dbReference>
<evidence type="ECO:0000313" key="9">
    <source>
        <dbReference type="EMBL" id="WKN38533.1"/>
    </source>
</evidence>
<evidence type="ECO:0000256" key="4">
    <source>
        <dbReference type="ARBA" id="ARBA00022989"/>
    </source>
</evidence>
<evidence type="ECO:0000256" key="1">
    <source>
        <dbReference type="ARBA" id="ARBA00004651"/>
    </source>
</evidence>
<keyword evidence="3 6" id="KW-0812">Transmembrane</keyword>
<feature type="domain" description="MacB-like periplasmic core" evidence="8">
    <location>
        <begin position="530"/>
        <end position="690"/>
    </location>
</feature>
<dbReference type="Pfam" id="PF02687">
    <property type="entry name" value="FtsX"/>
    <property type="match status" value="2"/>
</dbReference>
<keyword evidence="2" id="KW-1003">Cell membrane</keyword>
<keyword evidence="5 6" id="KW-0472">Membrane</keyword>
<keyword evidence="4 6" id="KW-1133">Transmembrane helix</keyword>
<feature type="transmembrane region" description="Helical" evidence="6">
    <location>
        <begin position="763"/>
        <end position="787"/>
    </location>
</feature>
<feature type="transmembrane region" description="Helical" evidence="6">
    <location>
        <begin position="378"/>
        <end position="398"/>
    </location>
</feature>
<feature type="transmembrane region" description="Helical" evidence="6">
    <location>
        <begin position="815"/>
        <end position="834"/>
    </location>
</feature>
<dbReference type="PANTHER" id="PTHR30572:SF18">
    <property type="entry name" value="ABC-TYPE MACROLIDE FAMILY EXPORT SYSTEM PERMEASE COMPONENT 2"/>
    <property type="match status" value="1"/>
</dbReference>
<dbReference type="GO" id="GO:0022857">
    <property type="term" value="F:transmembrane transporter activity"/>
    <property type="evidence" value="ECO:0007669"/>
    <property type="project" value="TreeGrafter"/>
</dbReference>
<evidence type="ECO:0000256" key="6">
    <source>
        <dbReference type="SAM" id="Phobius"/>
    </source>
</evidence>
<evidence type="ECO:0000256" key="3">
    <source>
        <dbReference type="ARBA" id="ARBA00022692"/>
    </source>
</evidence>
<evidence type="ECO:0000259" key="7">
    <source>
        <dbReference type="Pfam" id="PF02687"/>
    </source>
</evidence>
<sequence length="886" mass="99472">MKNSETPPKLATRFLRWYCHEDLVDEVEGDLYELFQRRIETKGVRQAKALYWLNVLMFLHPDYIRKRKYNPTNPIAMYKSYFKIGWRNLKKQKMYSAINIGGLALGLAACLLIALFIQHELSYDQQYPDSDRIYRVIGAFNDHGEIQRGAHFPAPLARALEDDFPEVEAAGHFLASGLFGAGNKELRRADKTETLYEEGFVFADQGLLDILQPHFISGDPKHILDQPNTIAIAKSKADKYFPDEDPVGKTLILDNNEEKPYKISGVFEDFPSTSHLQAYDFLMSIVGANFYPGEQTNWGANNYYTYIRVQPGTEAEPLAAKFTEGIIKQYLLPTLLETGRADAEEMANSISLQLQPVSDIHLRSVGIQDGLSHSDIRFVWLFGAIAGFILIIACINFVNLSTAKSANRATEVGLRKVVGSRRAQLVKQFLTESVLFSVLAFLLSLLLAQGLLPYFNDLAGKTLSFPWSSWWLVPLIALATLLIGVLAGVYPAFYLSRFKPAQVLKGGLSRGSKSSRMRSLLVIFQFATSIVLIIGTLIIYRQMNFILNKEVGFNKEQVLLIQGANTIGEQLPTFKNELLALSGVENVSLSDYLPIAGTKRNQNPFWKEGKVNEDAAIGGQIWRVDTDYIPTMGMNIVEGRNFKVEMASDSQAVIINQKMAGKLGLVDPVGQRIVNGREGWQVIGVVEDFNFESLKDDIQPLCLVLGRQQSLVLAKVRSDDMSGLLAEVTSLWNQFLPNQAIRYTFLDESFALMYDDVQRMGRIFTSFAALAIIVACLGLFALSAFMVEQRSKEISIRLVLGASFNNVFRLLTQNFLFLILISLLVAVPVAWYLMQQWLKDYEYRIPIRWDVFVLAGVVAIVIALLTISFQSIKAALANPVDSLRNE</sequence>